<dbReference type="Proteomes" id="UP001055868">
    <property type="component" value="Chromosome"/>
</dbReference>
<protein>
    <submittedName>
        <fullName evidence="3">Uncharacterized protein</fullName>
    </submittedName>
</protein>
<keyword evidence="1" id="KW-0175">Coiled coil</keyword>
<organism evidence="3 4">
    <name type="scientific">Brachybacterium kimchii</name>
    <dbReference type="NCBI Taxonomy" id="2942909"/>
    <lineage>
        <taxon>Bacteria</taxon>
        <taxon>Bacillati</taxon>
        <taxon>Actinomycetota</taxon>
        <taxon>Actinomycetes</taxon>
        <taxon>Micrococcales</taxon>
        <taxon>Dermabacteraceae</taxon>
        <taxon>Brachybacterium</taxon>
    </lineage>
</organism>
<dbReference type="EMBL" id="CP097218">
    <property type="protein sequence ID" value="UQN30480.1"/>
    <property type="molecule type" value="Genomic_DNA"/>
</dbReference>
<proteinExistence type="predicted"/>
<accession>A0ABY4N7E5</accession>
<evidence type="ECO:0000313" key="4">
    <source>
        <dbReference type="Proteomes" id="UP001055868"/>
    </source>
</evidence>
<evidence type="ECO:0000313" key="3">
    <source>
        <dbReference type="EMBL" id="UQN30480.1"/>
    </source>
</evidence>
<evidence type="ECO:0000256" key="2">
    <source>
        <dbReference type="SAM" id="MobiDB-lite"/>
    </source>
</evidence>
<feature type="coiled-coil region" evidence="1">
    <location>
        <begin position="162"/>
        <end position="189"/>
    </location>
</feature>
<reference evidence="3" key="1">
    <citation type="submission" date="2022-05" db="EMBL/GenBank/DDBJ databases">
        <title>Genomic analysis of Brachybacterium sp. CBA3104.</title>
        <authorList>
            <person name="Roh S.W."/>
            <person name="Kim Y.B."/>
            <person name="Kim Y."/>
        </authorList>
    </citation>
    <scope>NUCLEOTIDE SEQUENCE</scope>
    <source>
        <strain evidence="3">CBA3104</strain>
    </source>
</reference>
<feature type="region of interest" description="Disordered" evidence="2">
    <location>
        <begin position="214"/>
        <end position="233"/>
    </location>
</feature>
<dbReference type="RefSeq" id="WP_249479806.1">
    <property type="nucleotide sequence ID" value="NZ_CP097218.1"/>
</dbReference>
<keyword evidence="4" id="KW-1185">Reference proteome</keyword>
<sequence length="233" mass="26441">MSTDGADGSIYFPARLHSAEEHLQWWSSVLVPDEVLQSIMDDYDASRTATIGAMVGGKWQAPPRKPEWSQAEYEARAREDADRHNEVVRRWQQQIPKELDRFAVRDAVRTHLAWTYRYTLPNDEQQQLETTQVTVGDYTGTPAEISTRYAMPGFAARHPEAFTRLPDDNADLKRQLEQLRRQVDTYGARASSHYAGYLAEHGHSSEQIDAALQGREPGAPVGQKKALKSFRKS</sequence>
<name>A0ABY4N7E5_9MICO</name>
<gene>
    <name evidence="3" type="ORF">M4486_03820</name>
</gene>
<evidence type="ECO:0000256" key="1">
    <source>
        <dbReference type="SAM" id="Coils"/>
    </source>
</evidence>